<accession>A0A9W5REV6</accession>
<evidence type="ECO:0000256" key="1">
    <source>
        <dbReference type="SAM" id="SignalP"/>
    </source>
</evidence>
<dbReference type="NCBIfam" id="NF041390">
    <property type="entry name" value="TadE_Rv3655c"/>
    <property type="match status" value="1"/>
</dbReference>
<feature type="signal peptide" evidence="1">
    <location>
        <begin position="1"/>
        <end position="26"/>
    </location>
</feature>
<feature type="chain" id="PRO_5040805975" description="Pilus assembly protein TadE" evidence="1">
    <location>
        <begin position="27"/>
        <end position="105"/>
    </location>
</feature>
<organism evidence="2 3">
    <name type="scientific">Gleimia europaea ACS-120-V-Col10b</name>
    <dbReference type="NCBI Taxonomy" id="883069"/>
    <lineage>
        <taxon>Bacteria</taxon>
        <taxon>Bacillati</taxon>
        <taxon>Actinomycetota</taxon>
        <taxon>Actinomycetes</taxon>
        <taxon>Actinomycetales</taxon>
        <taxon>Actinomycetaceae</taxon>
        <taxon>Gleimia</taxon>
    </lineage>
</organism>
<name>A0A9W5REV6_9ACTO</name>
<dbReference type="AlphaFoldDB" id="A0A9W5REV6"/>
<sequence length="105" mass="10498">MVTAETAVTIPALLAVFALMIAGVSAATSQGQACHAARTAARAVSIGMSDAQASSLAVQSVSREANVSIVHARADARVTAAMSAGALLVPIRCSVTTQKESSFAP</sequence>
<dbReference type="Proteomes" id="UP000014387">
    <property type="component" value="Unassembled WGS sequence"/>
</dbReference>
<evidence type="ECO:0000313" key="2">
    <source>
        <dbReference type="EMBL" id="EPD31238.1"/>
    </source>
</evidence>
<protein>
    <recommendedName>
        <fullName evidence="4">Pilus assembly protein TadE</fullName>
    </recommendedName>
</protein>
<gene>
    <name evidence="2" type="ORF">HMPREF9238_01005</name>
</gene>
<comment type="caution">
    <text evidence="2">The sequence shown here is derived from an EMBL/GenBank/DDBJ whole genome shotgun (WGS) entry which is preliminary data.</text>
</comment>
<evidence type="ECO:0008006" key="4">
    <source>
        <dbReference type="Google" id="ProtNLM"/>
    </source>
</evidence>
<dbReference type="InterPro" id="IPR049790">
    <property type="entry name" value="Rv3655c/TadE"/>
</dbReference>
<keyword evidence="1" id="KW-0732">Signal</keyword>
<keyword evidence="3" id="KW-1185">Reference proteome</keyword>
<reference evidence="2 3" key="1">
    <citation type="submission" date="2013-05" db="EMBL/GenBank/DDBJ databases">
        <title>The Genome Sequence of Actinomyces europaeus ACS-120-V-COL10B.</title>
        <authorList>
            <consortium name="The Broad Institute Genomics Platform"/>
            <person name="Earl A."/>
            <person name="Ward D."/>
            <person name="Feldgarden M."/>
            <person name="Gevers D."/>
            <person name="Saerens B."/>
            <person name="Vaneechoutte M."/>
            <person name="Walker B."/>
            <person name="Young S."/>
            <person name="Zeng Q."/>
            <person name="Gargeya S."/>
            <person name="Fitzgerald M."/>
            <person name="Haas B."/>
            <person name="Abouelleil A."/>
            <person name="Allen A.W."/>
            <person name="Alvarado L."/>
            <person name="Arachchi H.M."/>
            <person name="Berlin A.M."/>
            <person name="Chapman S.B."/>
            <person name="Gainer-Dewar J."/>
            <person name="Goldberg J."/>
            <person name="Griggs A."/>
            <person name="Gujja S."/>
            <person name="Hansen M."/>
            <person name="Howarth C."/>
            <person name="Imamovic A."/>
            <person name="Ireland A."/>
            <person name="Larimer J."/>
            <person name="McCowan C."/>
            <person name="Murphy C."/>
            <person name="Pearson M."/>
            <person name="Poon T.W."/>
            <person name="Priest M."/>
            <person name="Roberts A."/>
            <person name="Saif S."/>
            <person name="Shea T."/>
            <person name="Sisk P."/>
            <person name="Sykes S."/>
            <person name="Wortman J."/>
            <person name="Nusbaum C."/>
            <person name="Birren B."/>
        </authorList>
    </citation>
    <scope>NUCLEOTIDE SEQUENCE [LARGE SCALE GENOMIC DNA]</scope>
    <source>
        <strain evidence="2 3">ACS-120-V-Col10b</strain>
    </source>
</reference>
<dbReference type="EMBL" id="AGWN01000001">
    <property type="protein sequence ID" value="EPD31238.1"/>
    <property type="molecule type" value="Genomic_DNA"/>
</dbReference>
<evidence type="ECO:0000313" key="3">
    <source>
        <dbReference type="Proteomes" id="UP000014387"/>
    </source>
</evidence>
<proteinExistence type="predicted"/>